<evidence type="ECO:0000313" key="3">
    <source>
        <dbReference type="Proteomes" id="UP001050975"/>
    </source>
</evidence>
<dbReference type="Proteomes" id="UP001050975">
    <property type="component" value="Unassembled WGS sequence"/>
</dbReference>
<dbReference type="AlphaFoldDB" id="A0AAV3XL90"/>
<gene>
    <name evidence="2" type="ORF">MiSe_50960</name>
</gene>
<keyword evidence="1" id="KW-1133">Transmembrane helix</keyword>
<feature type="transmembrane region" description="Helical" evidence="1">
    <location>
        <begin position="16"/>
        <end position="37"/>
    </location>
</feature>
<proteinExistence type="predicted"/>
<keyword evidence="3" id="KW-1185">Reference proteome</keyword>
<organism evidence="2 3">
    <name type="scientific">Microseira wollei NIES-4236</name>
    <dbReference type="NCBI Taxonomy" id="2530354"/>
    <lineage>
        <taxon>Bacteria</taxon>
        <taxon>Bacillati</taxon>
        <taxon>Cyanobacteriota</taxon>
        <taxon>Cyanophyceae</taxon>
        <taxon>Oscillatoriophycideae</taxon>
        <taxon>Aerosakkonematales</taxon>
        <taxon>Aerosakkonemataceae</taxon>
        <taxon>Microseira</taxon>
    </lineage>
</organism>
<accession>A0AAV3XL90</accession>
<dbReference type="EMBL" id="BLAY01000086">
    <property type="protein sequence ID" value="GET40287.1"/>
    <property type="molecule type" value="Genomic_DNA"/>
</dbReference>
<keyword evidence="1" id="KW-0472">Membrane</keyword>
<evidence type="ECO:0000256" key="1">
    <source>
        <dbReference type="SAM" id="Phobius"/>
    </source>
</evidence>
<name>A0AAV3XL90_9CYAN</name>
<reference evidence="2" key="1">
    <citation type="submission" date="2019-10" db="EMBL/GenBank/DDBJ databases">
        <title>Draft genome sequece of Microseira wollei NIES-4236.</title>
        <authorList>
            <person name="Yamaguchi H."/>
            <person name="Suzuki S."/>
            <person name="Kawachi M."/>
        </authorList>
    </citation>
    <scope>NUCLEOTIDE SEQUENCE</scope>
    <source>
        <strain evidence="2">NIES-4236</strain>
    </source>
</reference>
<comment type="caution">
    <text evidence="2">The sequence shown here is derived from an EMBL/GenBank/DDBJ whole genome shotgun (WGS) entry which is preliminary data.</text>
</comment>
<evidence type="ECO:0000313" key="2">
    <source>
        <dbReference type="EMBL" id="GET40287.1"/>
    </source>
</evidence>
<protein>
    <submittedName>
        <fullName evidence="2">Uncharacterized protein</fullName>
    </submittedName>
</protein>
<dbReference type="RefSeq" id="WP_226586127.1">
    <property type="nucleotide sequence ID" value="NZ_BLAY01000086.1"/>
</dbReference>
<keyword evidence="1" id="KW-0812">Transmembrane</keyword>
<sequence length="72" mass="8297">MRQKPKDKPYQFSKNLARLLMVVWAGAIFVPIPLVLLEKAPARLAITAQLMIWSNLQQACRLYQDAQNQDNE</sequence>